<dbReference type="InterPro" id="IPR051914">
    <property type="entry name" value="FAD-linked_OxidoTrans_Type4"/>
</dbReference>
<keyword evidence="3" id="KW-0274">FAD</keyword>
<gene>
    <name evidence="6" type="ORF">ORV05_03960</name>
</gene>
<evidence type="ECO:0000313" key="7">
    <source>
        <dbReference type="Proteomes" id="UP001163203"/>
    </source>
</evidence>
<comment type="cofactor">
    <cofactor evidence="1">
        <name>FAD</name>
        <dbReference type="ChEBI" id="CHEBI:57692"/>
    </cofactor>
</comment>
<name>A0ABY7B5N3_9PSEU</name>
<protein>
    <submittedName>
        <fullName evidence="6">FAD-binding protein</fullName>
    </submittedName>
</protein>
<evidence type="ECO:0000256" key="1">
    <source>
        <dbReference type="ARBA" id="ARBA00001974"/>
    </source>
</evidence>
<dbReference type="PANTHER" id="PTHR42934">
    <property type="entry name" value="GLYCOLATE OXIDASE SUBUNIT GLCD"/>
    <property type="match status" value="1"/>
</dbReference>
<keyword evidence="4" id="KW-0560">Oxidoreductase</keyword>
<evidence type="ECO:0000259" key="5">
    <source>
        <dbReference type="PROSITE" id="PS51387"/>
    </source>
</evidence>
<evidence type="ECO:0000256" key="2">
    <source>
        <dbReference type="ARBA" id="ARBA00022630"/>
    </source>
</evidence>
<dbReference type="InterPro" id="IPR004113">
    <property type="entry name" value="FAD-bd_oxidored_4_C"/>
</dbReference>
<dbReference type="Pfam" id="PF02913">
    <property type="entry name" value="FAD-oxidase_C"/>
    <property type="match status" value="1"/>
</dbReference>
<dbReference type="InterPro" id="IPR016171">
    <property type="entry name" value="Vanillyl_alc_oxidase_C-sub2"/>
</dbReference>
<dbReference type="InterPro" id="IPR016164">
    <property type="entry name" value="FAD-linked_Oxase-like_C"/>
</dbReference>
<accession>A0ABY7B5N3</accession>
<keyword evidence="2" id="KW-0285">Flavoprotein</keyword>
<dbReference type="InterPro" id="IPR036318">
    <property type="entry name" value="FAD-bd_PCMH-like_sf"/>
</dbReference>
<dbReference type="SUPFAM" id="SSF56176">
    <property type="entry name" value="FAD-binding/transporter-associated domain-like"/>
    <property type="match status" value="1"/>
</dbReference>
<dbReference type="Gene3D" id="3.30.465.10">
    <property type="match status" value="1"/>
</dbReference>
<dbReference type="Gene3D" id="3.30.70.2740">
    <property type="match status" value="1"/>
</dbReference>
<dbReference type="Gene3D" id="1.10.45.10">
    <property type="entry name" value="Vanillyl-alcohol Oxidase, Chain A, domain 4"/>
    <property type="match status" value="1"/>
</dbReference>
<evidence type="ECO:0000256" key="3">
    <source>
        <dbReference type="ARBA" id="ARBA00022827"/>
    </source>
</evidence>
<dbReference type="InterPro" id="IPR016169">
    <property type="entry name" value="FAD-bd_PCMH_sub2"/>
</dbReference>
<evidence type="ECO:0000313" key="6">
    <source>
        <dbReference type="EMBL" id="WAL66963.1"/>
    </source>
</evidence>
<dbReference type="EMBL" id="CP113836">
    <property type="protein sequence ID" value="WAL66963.1"/>
    <property type="molecule type" value="Genomic_DNA"/>
</dbReference>
<organism evidence="6 7">
    <name type="scientific">Amycolatopsis cynarae</name>
    <dbReference type="NCBI Taxonomy" id="2995223"/>
    <lineage>
        <taxon>Bacteria</taxon>
        <taxon>Bacillati</taxon>
        <taxon>Actinomycetota</taxon>
        <taxon>Actinomycetes</taxon>
        <taxon>Pseudonocardiales</taxon>
        <taxon>Pseudonocardiaceae</taxon>
        <taxon>Amycolatopsis</taxon>
    </lineage>
</organism>
<dbReference type="SUPFAM" id="SSF55103">
    <property type="entry name" value="FAD-linked oxidases, C-terminal domain"/>
    <property type="match status" value="1"/>
</dbReference>
<keyword evidence="7" id="KW-1185">Reference proteome</keyword>
<dbReference type="PANTHER" id="PTHR42934:SF2">
    <property type="entry name" value="GLYCOLATE OXIDASE SUBUNIT GLCD"/>
    <property type="match status" value="1"/>
</dbReference>
<dbReference type="RefSeq" id="WP_268757088.1">
    <property type="nucleotide sequence ID" value="NZ_CP113836.1"/>
</dbReference>
<reference evidence="6" key="1">
    <citation type="submission" date="2022-11" db="EMBL/GenBank/DDBJ databases">
        <authorList>
            <person name="Mo P."/>
        </authorList>
    </citation>
    <scope>NUCLEOTIDE SEQUENCE</scope>
    <source>
        <strain evidence="6">HUAS 11-8</strain>
    </source>
</reference>
<proteinExistence type="predicted"/>
<dbReference type="Proteomes" id="UP001163203">
    <property type="component" value="Chromosome"/>
</dbReference>
<feature type="domain" description="FAD-binding PCMH-type" evidence="5">
    <location>
        <begin position="28"/>
        <end position="207"/>
    </location>
</feature>
<evidence type="ECO:0000256" key="4">
    <source>
        <dbReference type="ARBA" id="ARBA00023002"/>
    </source>
</evidence>
<sequence>MELLDADFVTTDPAILETYRYDQAGFCTAGTPLALARPRETAEVARVLRFAHENRIPVVPQGARTGLSGGANAVDGAILLSLERMDRILEVDLDNHTATVQPGVINSVLSRAVAEHGLFYPPDPGSWEMSTIGGNVATNAGGLCCVKYGVTSDFVRELEVVLADGRVLRTGRRTAKGVAGYDLVRLMVGSEGTLGVVTEVTVALRPSAEKPLTALAFFAASRDACTTVSEFLGTGRRPSILEFMDRPTVEAVSAYRDLGFPPGVEAVLVVQSDRGAAAADDLEAFAKVARSCGATEVLVASDPAEGELLIEARRLVGIALEKLGDRLIDDVCVPRSRLAEFVDGVAAIAAEYGVDIPCCGHAGDGNMHPNVVFDGSDPDSVLRGQSAFDAIMALGLRLGGTITGEHGVGMLKRAWLETELGEVGLSVHRAVKRALDPLGILNPGKVVRLPGVD</sequence>
<dbReference type="InterPro" id="IPR016166">
    <property type="entry name" value="FAD-bd_PCMH"/>
</dbReference>
<dbReference type="PROSITE" id="PS51387">
    <property type="entry name" value="FAD_PCMH"/>
    <property type="match status" value="1"/>
</dbReference>
<dbReference type="InterPro" id="IPR006094">
    <property type="entry name" value="Oxid_FAD_bind_N"/>
</dbReference>
<dbReference type="Pfam" id="PF01565">
    <property type="entry name" value="FAD_binding_4"/>
    <property type="match status" value="1"/>
</dbReference>